<evidence type="ECO:0000313" key="3">
    <source>
        <dbReference type="Proteomes" id="UP000315295"/>
    </source>
</evidence>
<gene>
    <name evidence="2" type="ORF">C1H46_005215</name>
</gene>
<proteinExistence type="predicted"/>
<protein>
    <submittedName>
        <fullName evidence="2">Uncharacterized protein</fullName>
    </submittedName>
</protein>
<dbReference type="AlphaFoldDB" id="A0A540NFH5"/>
<feature type="region of interest" description="Disordered" evidence="1">
    <location>
        <begin position="57"/>
        <end position="100"/>
    </location>
</feature>
<accession>A0A540NFH5</accession>
<name>A0A540NFH5_MALBA</name>
<organism evidence="2 3">
    <name type="scientific">Malus baccata</name>
    <name type="common">Siberian crab apple</name>
    <name type="synonym">Pyrus baccata</name>
    <dbReference type="NCBI Taxonomy" id="106549"/>
    <lineage>
        <taxon>Eukaryota</taxon>
        <taxon>Viridiplantae</taxon>
        <taxon>Streptophyta</taxon>
        <taxon>Embryophyta</taxon>
        <taxon>Tracheophyta</taxon>
        <taxon>Spermatophyta</taxon>
        <taxon>Magnoliopsida</taxon>
        <taxon>eudicotyledons</taxon>
        <taxon>Gunneridae</taxon>
        <taxon>Pentapetalae</taxon>
        <taxon>rosids</taxon>
        <taxon>fabids</taxon>
        <taxon>Rosales</taxon>
        <taxon>Rosaceae</taxon>
        <taxon>Amygdaloideae</taxon>
        <taxon>Maleae</taxon>
        <taxon>Malus</taxon>
    </lineage>
</organism>
<feature type="compositionally biased region" description="Basic and acidic residues" evidence="1">
    <location>
        <begin position="60"/>
        <end position="80"/>
    </location>
</feature>
<reference evidence="2 3" key="1">
    <citation type="journal article" date="2019" name="G3 (Bethesda)">
        <title>Sequencing of a Wild Apple (Malus baccata) Genome Unravels the Differences Between Cultivated and Wild Apple Species Regarding Disease Resistance and Cold Tolerance.</title>
        <authorList>
            <person name="Chen X."/>
        </authorList>
    </citation>
    <scope>NUCLEOTIDE SEQUENCE [LARGE SCALE GENOMIC DNA]</scope>
    <source>
        <strain evidence="3">cv. Shandingzi</strain>
        <tissue evidence="2">Leaves</tissue>
    </source>
</reference>
<evidence type="ECO:0000313" key="2">
    <source>
        <dbReference type="EMBL" id="TQE09280.1"/>
    </source>
</evidence>
<dbReference type="Proteomes" id="UP000315295">
    <property type="component" value="Unassembled WGS sequence"/>
</dbReference>
<feature type="compositionally biased region" description="Gly residues" evidence="1">
    <location>
        <begin position="81"/>
        <end position="100"/>
    </location>
</feature>
<keyword evidence="3" id="KW-1185">Reference proteome</keyword>
<comment type="caution">
    <text evidence="2">The sequence shown here is derived from an EMBL/GenBank/DDBJ whole genome shotgun (WGS) entry which is preliminary data.</text>
</comment>
<dbReference type="EMBL" id="VIEB01000060">
    <property type="protein sequence ID" value="TQE09280.1"/>
    <property type="molecule type" value="Genomic_DNA"/>
</dbReference>
<sequence length="100" mass="11350">MAPKTHLRAPDYGFLDIRKGDSDLDEEEIEDWMKGKVRSTVKSCGYMSRIQPWAECSMPMEDRHSSTDLREERGQERKSGFGEGPFGNRRGGGRVGWGVL</sequence>
<evidence type="ECO:0000256" key="1">
    <source>
        <dbReference type="SAM" id="MobiDB-lite"/>
    </source>
</evidence>